<feature type="signal peptide" evidence="1">
    <location>
        <begin position="1"/>
        <end position="19"/>
    </location>
</feature>
<evidence type="ECO:0000256" key="1">
    <source>
        <dbReference type="SAM" id="SignalP"/>
    </source>
</evidence>
<reference evidence="2 3" key="1">
    <citation type="submission" date="2020-11" db="EMBL/GenBank/DDBJ databases">
        <title>WGS of Herminiimonas contaminans strain Marseille-Q4544 isolated from planarians Schmidtea mediterranea.</title>
        <authorList>
            <person name="Kangale L."/>
        </authorList>
    </citation>
    <scope>NUCLEOTIDE SEQUENCE [LARGE SCALE GENOMIC DNA]</scope>
    <source>
        <strain evidence="2 3">Marseille-Q4544</strain>
    </source>
</reference>
<protein>
    <submittedName>
        <fullName evidence="2">Uncharacterized protein</fullName>
    </submittedName>
</protein>
<organism evidence="2 3">
    <name type="scientific">Herminiimonas contaminans</name>
    <dbReference type="NCBI Taxonomy" id="1111140"/>
    <lineage>
        <taxon>Bacteria</taxon>
        <taxon>Pseudomonadati</taxon>
        <taxon>Pseudomonadota</taxon>
        <taxon>Betaproteobacteria</taxon>
        <taxon>Burkholderiales</taxon>
        <taxon>Oxalobacteraceae</taxon>
        <taxon>Herminiimonas</taxon>
    </lineage>
</organism>
<keyword evidence="3" id="KW-1185">Reference proteome</keyword>
<proteinExistence type="predicted"/>
<gene>
    <name evidence="2" type="ORF">IXC47_14745</name>
</gene>
<dbReference type="EMBL" id="JADOEL010000013">
    <property type="protein sequence ID" value="MBF8178945.1"/>
    <property type="molecule type" value="Genomic_DNA"/>
</dbReference>
<name>A0ABS0EVS6_9BURK</name>
<sequence>MKKILIALLGTMVMASASAKLPPLSDEAKAKAAEAKNKAGWSDKVAAYQLCESQNKVAAQYFKRTGKAKPDIVVPPCTNPGPYVALQVATSTVGVADSKPVPAAGAKK</sequence>
<dbReference type="RefSeq" id="WP_195876122.1">
    <property type="nucleotide sequence ID" value="NZ_JADOEL010000013.1"/>
</dbReference>
<dbReference type="Proteomes" id="UP000657372">
    <property type="component" value="Unassembled WGS sequence"/>
</dbReference>
<accession>A0ABS0EVS6</accession>
<evidence type="ECO:0000313" key="2">
    <source>
        <dbReference type="EMBL" id="MBF8178945.1"/>
    </source>
</evidence>
<comment type="caution">
    <text evidence="2">The sequence shown here is derived from an EMBL/GenBank/DDBJ whole genome shotgun (WGS) entry which is preliminary data.</text>
</comment>
<feature type="chain" id="PRO_5045204294" evidence="1">
    <location>
        <begin position="20"/>
        <end position="108"/>
    </location>
</feature>
<evidence type="ECO:0000313" key="3">
    <source>
        <dbReference type="Proteomes" id="UP000657372"/>
    </source>
</evidence>
<keyword evidence="1" id="KW-0732">Signal</keyword>